<evidence type="ECO:0000313" key="2">
    <source>
        <dbReference type="Proteomes" id="UP000593572"/>
    </source>
</evidence>
<reference evidence="1 2" key="1">
    <citation type="journal article" date="2019" name="Genome Biol. Evol.">
        <title>Insights into the evolution of the New World diploid cottons (Gossypium, subgenus Houzingenia) based on genome sequencing.</title>
        <authorList>
            <person name="Grover C.E."/>
            <person name="Arick M.A. 2nd"/>
            <person name="Thrash A."/>
            <person name="Conover J.L."/>
            <person name="Sanders W.S."/>
            <person name="Peterson D.G."/>
            <person name="Frelichowski J.E."/>
            <person name="Scheffler J.A."/>
            <person name="Scheffler B.E."/>
            <person name="Wendel J.F."/>
        </authorList>
    </citation>
    <scope>NUCLEOTIDE SEQUENCE [LARGE SCALE GENOMIC DNA]</scope>
    <source>
        <strain evidence="1">157</strain>
        <tissue evidence="1">Leaf</tissue>
    </source>
</reference>
<dbReference type="Proteomes" id="UP000593572">
    <property type="component" value="Unassembled WGS sequence"/>
</dbReference>
<name>A0A7J8LUC1_9ROSI</name>
<evidence type="ECO:0000313" key="1">
    <source>
        <dbReference type="EMBL" id="MBA0556059.1"/>
    </source>
</evidence>
<dbReference type="EMBL" id="JABEZX010000005">
    <property type="protein sequence ID" value="MBA0556059.1"/>
    <property type="molecule type" value="Genomic_DNA"/>
</dbReference>
<accession>A0A7J8LUC1</accession>
<proteinExistence type="predicted"/>
<organism evidence="1 2">
    <name type="scientific">Gossypium lobatum</name>
    <dbReference type="NCBI Taxonomy" id="34289"/>
    <lineage>
        <taxon>Eukaryota</taxon>
        <taxon>Viridiplantae</taxon>
        <taxon>Streptophyta</taxon>
        <taxon>Embryophyta</taxon>
        <taxon>Tracheophyta</taxon>
        <taxon>Spermatophyta</taxon>
        <taxon>Magnoliopsida</taxon>
        <taxon>eudicotyledons</taxon>
        <taxon>Gunneridae</taxon>
        <taxon>Pentapetalae</taxon>
        <taxon>rosids</taxon>
        <taxon>malvids</taxon>
        <taxon>Malvales</taxon>
        <taxon>Malvaceae</taxon>
        <taxon>Malvoideae</taxon>
        <taxon>Gossypium</taxon>
    </lineage>
</organism>
<gene>
    <name evidence="1" type="ORF">Golob_026193</name>
</gene>
<comment type="caution">
    <text evidence="1">The sequence shown here is derived from an EMBL/GenBank/DDBJ whole genome shotgun (WGS) entry which is preliminary data.</text>
</comment>
<feature type="non-terminal residue" evidence="1">
    <location>
        <position position="1"/>
    </location>
</feature>
<protein>
    <submittedName>
        <fullName evidence="1">Uncharacterized protein</fullName>
    </submittedName>
</protein>
<dbReference type="AlphaFoldDB" id="A0A7J8LUC1"/>
<keyword evidence="2" id="KW-1185">Reference proteome</keyword>
<sequence>MFEWLLGLGENKVLLLDDVVRRVAAKRPLVGWDLDDFPECISMVGGLKQSANKQGTCSTAYDSYVNISDPLRFLDALNNWRRLFGVVCWCIWKQHNSEVSGFLSMLEGCIINQARWLCVERDGRWSVEVQYSWGQDIHLDHATVG</sequence>